<name>A0A2J8HSI9_VIBDI</name>
<sequence length="185" mass="20955">MKKQAKKSVERTRKFTLIKPLGQRGEIKEVTVKPLTAAQAHELKFPVASQATIEDEEALVILSTGLDEQTLQSITKMDFNTLFTAAYEYLTMTSYELAGDTIDVKSKALTLYFQDDEQELAFEYPTLQVSKVAMKKKDDVERAVFVISQITDLDEQDIKEMAFPDYLSAVEMTTAFLTLPADFFQ</sequence>
<evidence type="ECO:0000313" key="1">
    <source>
        <dbReference type="EMBL" id="PNI01161.1"/>
    </source>
</evidence>
<dbReference type="EMBL" id="POSK01000023">
    <property type="protein sequence ID" value="PNI01161.1"/>
    <property type="molecule type" value="Genomic_DNA"/>
</dbReference>
<gene>
    <name evidence="1" type="ORF">C1N32_20580</name>
</gene>
<dbReference type="AlphaFoldDB" id="A0A2J8HSI9"/>
<organism evidence="1 2">
    <name type="scientific">Vibrio diazotrophicus</name>
    <dbReference type="NCBI Taxonomy" id="685"/>
    <lineage>
        <taxon>Bacteria</taxon>
        <taxon>Pseudomonadati</taxon>
        <taxon>Pseudomonadota</taxon>
        <taxon>Gammaproteobacteria</taxon>
        <taxon>Vibrionales</taxon>
        <taxon>Vibrionaceae</taxon>
        <taxon>Vibrio</taxon>
    </lineage>
</organism>
<reference evidence="1 2" key="1">
    <citation type="submission" date="2018-01" db="EMBL/GenBank/DDBJ databases">
        <title>Draft genome sequences of six Vibrio diazotrophicus strains isolated from deep-sea sediments of the Baltic Sea.</title>
        <authorList>
            <person name="Castillo D."/>
            <person name="Vandieken V."/>
            <person name="Chiang O."/>
            <person name="Middelboe M."/>
        </authorList>
    </citation>
    <scope>NUCLEOTIDE SEQUENCE [LARGE SCALE GENOMIC DNA]</scope>
    <source>
        <strain evidence="1 2">60.27F</strain>
    </source>
</reference>
<dbReference type="RefSeq" id="WP_102967267.1">
    <property type="nucleotide sequence ID" value="NZ_POSK01000023.1"/>
</dbReference>
<dbReference type="Proteomes" id="UP000236449">
    <property type="component" value="Unassembled WGS sequence"/>
</dbReference>
<evidence type="ECO:0008006" key="3">
    <source>
        <dbReference type="Google" id="ProtNLM"/>
    </source>
</evidence>
<comment type="caution">
    <text evidence="1">The sequence shown here is derived from an EMBL/GenBank/DDBJ whole genome shotgun (WGS) entry which is preliminary data.</text>
</comment>
<protein>
    <recommendedName>
        <fullName evidence="3">Tail assembly chaperone E/41/14-like protein</fullName>
    </recommendedName>
</protein>
<accession>A0A2J8HSI9</accession>
<proteinExistence type="predicted"/>
<evidence type="ECO:0000313" key="2">
    <source>
        <dbReference type="Proteomes" id="UP000236449"/>
    </source>
</evidence>